<dbReference type="GO" id="GO:0016810">
    <property type="term" value="F:hydrolase activity, acting on carbon-nitrogen (but not peptide) bonds"/>
    <property type="evidence" value="ECO:0007669"/>
    <property type="project" value="InterPro"/>
</dbReference>
<dbReference type="EMBL" id="WKKF01000006">
    <property type="protein sequence ID" value="MRX55712.1"/>
    <property type="molecule type" value="Genomic_DNA"/>
</dbReference>
<reference evidence="1 2" key="1">
    <citation type="submission" date="2019-11" db="EMBL/GenBank/DDBJ databases">
        <title>Bacillus idriensis genome.</title>
        <authorList>
            <person name="Konopka E.N."/>
            <person name="Newman J.D."/>
        </authorList>
    </citation>
    <scope>NUCLEOTIDE SEQUENCE [LARGE SCALE GENOMIC DNA]</scope>
    <source>
        <strain evidence="1 2">DSM 19097</strain>
    </source>
</reference>
<sequence>MSYLIEDANVLKNGELVKTSILIRNNKIDYMSPSLQRMTCMKMNAADYLLTPGHVMLDFSIGGSFTEIKRIFTEKLISKGCTTVIAIAQAEYERDLPEAIRKKKQMMINSPIDYCIGVKVPLKRLTPSLLISCKKNKIPLLILEIHPEDSIADFPWEWIRGCIYGFPMTFLPQWTGSSSNKRRKQFAAMMDRHRMAAEPDCPPEHEILEKSLLMKIGIYPEKGEIRIGGEVDYNLYVRNEFNSVEEMSASGYHNHIPKFTIHKGQLIKVDEKVCIKPGFGEFCSISMSGRFAANAVP</sequence>
<dbReference type="RefSeq" id="WP_154319153.1">
    <property type="nucleotide sequence ID" value="NZ_CAJGAA010000008.1"/>
</dbReference>
<organism evidence="1 2">
    <name type="scientific">Metabacillus idriensis</name>
    <dbReference type="NCBI Taxonomy" id="324768"/>
    <lineage>
        <taxon>Bacteria</taxon>
        <taxon>Bacillati</taxon>
        <taxon>Bacillota</taxon>
        <taxon>Bacilli</taxon>
        <taxon>Bacillales</taxon>
        <taxon>Bacillaceae</taxon>
        <taxon>Metabacillus</taxon>
    </lineage>
</organism>
<dbReference type="InterPro" id="IPR011059">
    <property type="entry name" value="Metal-dep_hydrolase_composite"/>
</dbReference>
<dbReference type="Gene3D" id="3.20.20.140">
    <property type="entry name" value="Metal-dependent hydrolases"/>
    <property type="match status" value="1"/>
</dbReference>
<dbReference type="Proteomes" id="UP000441585">
    <property type="component" value="Unassembled WGS sequence"/>
</dbReference>
<keyword evidence="2" id="KW-1185">Reference proteome</keyword>
<name>A0A6I2MEY8_9BACI</name>
<dbReference type="SUPFAM" id="SSF51338">
    <property type="entry name" value="Composite domain of metallo-dependent hydrolases"/>
    <property type="match status" value="1"/>
</dbReference>
<protein>
    <submittedName>
        <fullName evidence="1">Uncharacterized protein</fullName>
    </submittedName>
</protein>
<evidence type="ECO:0000313" key="1">
    <source>
        <dbReference type="EMBL" id="MRX55712.1"/>
    </source>
</evidence>
<gene>
    <name evidence="1" type="ORF">GJU41_17250</name>
</gene>
<proteinExistence type="predicted"/>
<comment type="caution">
    <text evidence="1">The sequence shown here is derived from an EMBL/GenBank/DDBJ whole genome shotgun (WGS) entry which is preliminary data.</text>
</comment>
<accession>A0A6I2MEY8</accession>
<dbReference type="AlphaFoldDB" id="A0A6I2MEY8"/>
<evidence type="ECO:0000313" key="2">
    <source>
        <dbReference type="Proteomes" id="UP000441585"/>
    </source>
</evidence>